<sequence>MKIIIAVTFFGILAFAFAEYPTEDTEECLNLQDYEGFNSTKFLKGTWYVTHARFGSNLTVCREYKTRLRKNGSINLVADGYYSYKNKPQYFRVRCEGTKKNEKGKFSLNCTQKSRGKCNKIIFDFQLDLTVIKTDYRRFAILYRCATFLPKNQPPKIEDNMLILHRKKNDLDPQVENVLKRYESSLENFFSRKEDECLPSPVKSMKKETK</sequence>
<dbReference type="GO" id="GO:0090729">
    <property type="term" value="F:toxin activity"/>
    <property type="evidence" value="ECO:0007669"/>
    <property type="project" value="UniProtKB-KW"/>
</dbReference>
<keyword evidence="3" id="KW-0800">Toxin</keyword>
<evidence type="ECO:0000313" key="8">
    <source>
        <dbReference type="EMBL" id="ADN29752.1"/>
    </source>
</evidence>
<feature type="signal peptide" evidence="7">
    <location>
        <begin position="1"/>
        <end position="18"/>
    </location>
</feature>
<keyword evidence="4 7" id="KW-0732">Signal</keyword>
<dbReference type="EMBL" id="HP429252">
    <property type="protein sequence ID" value="ADN29752.1"/>
    <property type="molecule type" value="mRNA"/>
</dbReference>
<evidence type="ECO:0000256" key="6">
    <source>
        <dbReference type="ARBA" id="ARBA00034121"/>
    </source>
</evidence>
<dbReference type="SUPFAM" id="SSF50814">
    <property type="entry name" value="Lipocalins"/>
    <property type="match status" value="1"/>
</dbReference>
<dbReference type="GO" id="GO:0030682">
    <property type="term" value="P:symbiont-mediated perturbation of host defenses"/>
    <property type="evidence" value="ECO:0007669"/>
    <property type="project" value="InterPro"/>
</dbReference>
<dbReference type="InterPro" id="IPR012674">
    <property type="entry name" value="Calycin"/>
</dbReference>
<evidence type="ECO:0000256" key="1">
    <source>
        <dbReference type="ARBA" id="ARBA00004613"/>
    </source>
</evidence>
<reference evidence="8" key="1">
    <citation type="journal article" date="2012" name="Am. J. Trop. Med. Hyg.">
        <title>An insight into the sialotranscriptome of Triatoma matogrossensis, a kissing bug associated with fogo selvagem in South America.</title>
        <authorList>
            <person name="Assumpcao T.C."/>
            <person name="Eaton D.P."/>
            <person name="Pham V.M."/>
            <person name="Francischetti I.M."/>
            <person name="Aoki V."/>
            <person name="Hans-Filho G."/>
            <person name="Rivitti E.A."/>
            <person name="Valenzuela J.G."/>
            <person name="Diaz L.A."/>
            <person name="Ribeiro J.M."/>
        </authorList>
    </citation>
    <scope>NUCLEOTIDE SEQUENCE</scope>
    <source>
        <tissue evidence="8">Salivary gland</tissue>
    </source>
</reference>
<dbReference type="Pfam" id="PF03973">
    <property type="entry name" value="Triabin"/>
    <property type="match status" value="1"/>
</dbReference>
<dbReference type="AlphaFoldDB" id="E2J734"/>
<feature type="chain" id="PRO_5003159783" evidence="7">
    <location>
        <begin position="19"/>
        <end position="210"/>
    </location>
</feature>
<evidence type="ECO:0000256" key="7">
    <source>
        <dbReference type="SAM" id="SignalP"/>
    </source>
</evidence>
<evidence type="ECO:0000256" key="5">
    <source>
        <dbReference type="ARBA" id="ARBA00023240"/>
    </source>
</evidence>
<keyword evidence="2" id="KW-0964">Secreted</keyword>
<dbReference type="Gene3D" id="2.40.128.20">
    <property type="match status" value="1"/>
</dbReference>
<evidence type="ECO:0000256" key="2">
    <source>
        <dbReference type="ARBA" id="ARBA00022525"/>
    </source>
</evidence>
<keyword evidence="5" id="KW-1199">Hemostasis impairing toxin</keyword>
<evidence type="ECO:0000256" key="4">
    <source>
        <dbReference type="ARBA" id="ARBA00022729"/>
    </source>
</evidence>
<evidence type="ECO:0000256" key="3">
    <source>
        <dbReference type="ARBA" id="ARBA00022656"/>
    </source>
</evidence>
<name>E2J734_9HEMI</name>
<dbReference type="GO" id="GO:0005576">
    <property type="term" value="C:extracellular region"/>
    <property type="evidence" value="ECO:0007669"/>
    <property type="project" value="UniProtKB-SubCell"/>
</dbReference>
<accession>E2J734</accession>
<protein>
    <submittedName>
        <fullName evidence="8">Triabin-like lipocalin</fullName>
    </submittedName>
</protein>
<dbReference type="CDD" id="cd19423">
    <property type="entry name" value="lipocalin_LTBP1-like"/>
    <property type="match status" value="1"/>
</dbReference>
<comment type="similarity">
    <text evidence="6">Belongs to the calycin superfamily. Triabin family.</text>
</comment>
<organism evidence="8">
    <name type="scientific">Triatoma matogrossensis</name>
    <dbReference type="NCBI Taxonomy" id="162370"/>
    <lineage>
        <taxon>Eukaryota</taxon>
        <taxon>Metazoa</taxon>
        <taxon>Ecdysozoa</taxon>
        <taxon>Arthropoda</taxon>
        <taxon>Hexapoda</taxon>
        <taxon>Insecta</taxon>
        <taxon>Pterygota</taxon>
        <taxon>Neoptera</taxon>
        <taxon>Paraneoptera</taxon>
        <taxon>Hemiptera</taxon>
        <taxon>Heteroptera</taxon>
        <taxon>Panheteroptera</taxon>
        <taxon>Cimicomorpha</taxon>
        <taxon>Reduviidae</taxon>
        <taxon>Triatominae</taxon>
        <taxon>Triatoma</taxon>
    </lineage>
</organism>
<dbReference type="InterPro" id="IPR005657">
    <property type="entry name" value="Triabi/Procalin"/>
</dbReference>
<proteinExistence type="evidence at transcript level"/>
<comment type="subcellular location">
    <subcellularLocation>
        <location evidence="1">Secreted</location>
    </subcellularLocation>
</comment>